<dbReference type="InterPro" id="IPR019926">
    <property type="entry name" value="Ribosomal_uL3_CS"/>
</dbReference>
<dbReference type="PROSITE" id="PS00474">
    <property type="entry name" value="RIBOSOMAL_L3"/>
    <property type="match status" value="1"/>
</dbReference>
<evidence type="ECO:0000256" key="10">
    <source>
        <dbReference type="RuleBase" id="RU003906"/>
    </source>
</evidence>
<evidence type="ECO:0000256" key="3">
    <source>
        <dbReference type="ARBA" id="ARBA00022730"/>
    </source>
</evidence>
<dbReference type="GO" id="GO:0019843">
    <property type="term" value="F:rRNA binding"/>
    <property type="evidence" value="ECO:0007669"/>
    <property type="project" value="UniProtKB-UniRule"/>
</dbReference>
<dbReference type="EMBL" id="VMNH01000003">
    <property type="protein sequence ID" value="TVO78288.1"/>
    <property type="molecule type" value="Genomic_DNA"/>
</dbReference>
<dbReference type="HAMAP" id="MF_01325_B">
    <property type="entry name" value="Ribosomal_uL3_B"/>
    <property type="match status" value="1"/>
</dbReference>
<comment type="PTM">
    <text evidence="8">Methylated by PrmB.</text>
</comment>
<comment type="similarity">
    <text evidence="1 8 9">Belongs to the universal ribosomal protein uL3 family.</text>
</comment>
<dbReference type="AlphaFoldDB" id="A0A558DLH7"/>
<dbReference type="NCBIfam" id="TIGR03625">
    <property type="entry name" value="L3_bact"/>
    <property type="match status" value="1"/>
</dbReference>
<evidence type="ECO:0000313" key="11">
    <source>
        <dbReference type="EMBL" id="TVO78288.1"/>
    </source>
</evidence>
<comment type="caution">
    <text evidence="11">The sequence shown here is derived from an EMBL/GenBank/DDBJ whole genome shotgun (WGS) entry which is preliminary data.</text>
</comment>
<dbReference type="FunFam" id="3.30.160.810:FF:000001">
    <property type="entry name" value="50S ribosomal protein L3"/>
    <property type="match status" value="1"/>
</dbReference>
<protein>
    <recommendedName>
        <fullName evidence="7 8">Large ribosomal subunit protein uL3</fullName>
    </recommendedName>
</protein>
<dbReference type="OrthoDB" id="9806135at2"/>
<gene>
    <name evidence="8 11" type="primary">rplC</name>
    <name evidence="11" type="ORF">FHP88_01015</name>
</gene>
<dbReference type="GO" id="GO:0006412">
    <property type="term" value="P:translation"/>
    <property type="evidence" value="ECO:0007669"/>
    <property type="project" value="UniProtKB-UniRule"/>
</dbReference>
<comment type="subunit">
    <text evidence="8 10">Part of the 50S ribosomal subunit. Forms a cluster with proteins L14 and L19.</text>
</comment>
<evidence type="ECO:0000256" key="7">
    <source>
        <dbReference type="ARBA" id="ARBA00035243"/>
    </source>
</evidence>
<dbReference type="PANTHER" id="PTHR11229">
    <property type="entry name" value="50S RIBOSOMAL PROTEIN L3"/>
    <property type="match status" value="1"/>
</dbReference>
<keyword evidence="6 8" id="KW-0687">Ribonucleoprotein</keyword>
<dbReference type="Gene3D" id="2.40.30.10">
    <property type="entry name" value="Translation factors"/>
    <property type="match status" value="1"/>
</dbReference>
<organism evidence="11 12">
    <name type="scientific">Sedimenticola selenatireducens</name>
    <dbReference type="NCBI Taxonomy" id="191960"/>
    <lineage>
        <taxon>Bacteria</taxon>
        <taxon>Pseudomonadati</taxon>
        <taxon>Pseudomonadota</taxon>
        <taxon>Gammaproteobacteria</taxon>
        <taxon>Chromatiales</taxon>
        <taxon>Sedimenticolaceae</taxon>
        <taxon>Sedimenticola</taxon>
    </lineage>
</organism>
<dbReference type="Proteomes" id="UP000316649">
    <property type="component" value="Unassembled WGS sequence"/>
</dbReference>
<evidence type="ECO:0000256" key="8">
    <source>
        <dbReference type="HAMAP-Rule" id="MF_01325"/>
    </source>
</evidence>
<dbReference type="Pfam" id="PF00297">
    <property type="entry name" value="Ribosomal_L3"/>
    <property type="match status" value="1"/>
</dbReference>
<sequence length="215" mass="22931">MLGIVGRKVGMTRVFTEEGVSVPVTVIEVEPNRVTQLRTIENDGYSAIQITTGARKASHVNKAEAGHLAKAGVEAGRGMWEFRLADGEGEGLEVGGEIKVDMFEAGQIVDVRGTTIGKGFQGAVKRYGFRMQDATHGNSLSHRAPGSIGQCQTPGRVFKGKKMAGHMGNVKRSIQNLKVVRVDAERNLLLVRGAVPGSRGGDVIITPAIKMLNKG</sequence>
<evidence type="ECO:0000256" key="2">
    <source>
        <dbReference type="ARBA" id="ARBA00022481"/>
    </source>
</evidence>
<evidence type="ECO:0000256" key="5">
    <source>
        <dbReference type="ARBA" id="ARBA00022980"/>
    </source>
</evidence>
<name>A0A558DLH7_9GAMM</name>
<reference evidence="11 12" key="1">
    <citation type="submission" date="2019-07" db="EMBL/GenBank/DDBJ databases">
        <title>The pathways for chlorine oxyanion respiration interact through the shared metabolite chlorate.</title>
        <authorList>
            <person name="Barnum T.P."/>
            <person name="Cheng Y."/>
            <person name="Hill K.A."/>
            <person name="Lucas L.N."/>
            <person name="Carlson H.K."/>
            <person name="Coates J.D."/>
        </authorList>
    </citation>
    <scope>NUCLEOTIDE SEQUENCE [LARGE SCALE GENOMIC DNA]</scope>
    <source>
        <strain evidence="11 12">BK-1</strain>
    </source>
</reference>
<feature type="modified residue" description="N5-methylglutamine" evidence="8">
    <location>
        <position position="152"/>
    </location>
</feature>
<keyword evidence="5 8" id="KW-0689">Ribosomal protein</keyword>
<dbReference type="FunFam" id="2.40.30.10:FF:000004">
    <property type="entry name" value="50S ribosomal protein L3"/>
    <property type="match status" value="1"/>
</dbReference>
<dbReference type="GO" id="GO:0022625">
    <property type="term" value="C:cytosolic large ribosomal subunit"/>
    <property type="evidence" value="ECO:0007669"/>
    <property type="project" value="TreeGrafter"/>
</dbReference>
<dbReference type="Gene3D" id="3.30.160.810">
    <property type="match status" value="1"/>
</dbReference>
<dbReference type="InterPro" id="IPR009000">
    <property type="entry name" value="Transl_B-barrel_sf"/>
</dbReference>
<evidence type="ECO:0000256" key="4">
    <source>
        <dbReference type="ARBA" id="ARBA00022884"/>
    </source>
</evidence>
<dbReference type="InterPro" id="IPR019927">
    <property type="entry name" value="Ribosomal_uL3_bac/org-type"/>
</dbReference>
<accession>A0A558DLH7</accession>
<dbReference type="PANTHER" id="PTHR11229:SF16">
    <property type="entry name" value="LARGE RIBOSOMAL SUBUNIT PROTEIN UL3C"/>
    <property type="match status" value="1"/>
</dbReference>
<evidence type="ECO:0000256" key="1">
    <source>
        <dbReference type="ARBA" id="ARBA00006540"/>
    </source>
</evidence>
<evidence type="ECO:0000313" key="12">
    <source>
        <dbReference type="Proteomes" id="UP000316649"/>
    </source>
</evidence>
<comment type="function">
    <text evidence="8 10">One of the primary rRNA binding proteins, it binds directly near the 3'-end of the 23S rRNA, where it nucleates assembly of the 50S subunit.</text>
</comment>
<evidence type="ECO:0000256" key="9">
    <source>
        <dbReference type="RuleBase" id="RU003905"/>
    </source>
</evidence>
<dbReference type="SUPFAM" id="SSF50447">
    <property type="entry name" value="Translation proteins"/>
    <property type="match status" value="1"/>
</dbReference>
<keyword evidence="3 8" id="KW-0699">rRNA-binding</keyword>
<keyword evidence="4 8" id="KW-0694">RNA-binding</keyword>
<evidence type="ECO:0000256" key="6">
    <source>
        <dbReference type="ARBA" id="ARBA00023274"/>
    </source>
</evidence>
<keyword evidence="12" id="KW-1185">Reference proteome</keyword>
<dbReference type="GO" id="GO:0003735">
    <property type="term" value="F:structural constituent of ribosome"/>
    <property type="evidence" value="ECO:0007669"/>
    <property type="project" value="UniProtKB-UniRule"/>
</dbReference>
<proteinExistence type="inferred from homology"/>
<dbReference type="InterPro" id="IPR000597">
    <property type="entry name" value="Ribosomal_uL3"/>
</dbReference>
<dbReference type="RefSeq" id="WP_144357136.1">
    <property type="nucleotide sequence ID" value="NZ_VMNH01000003.1"/>
</dbReference>
<keyword evidence="2 8" id="KW-0488">Methylation</keyword>